<dbReference type="EMBL" id="FJOG01000022">
    <property type="protein sequence ID" value="CZR62859.1"/>
    <property type="molecule type" value="Genomic_DNA"/>
</dbReference>
<evidence type="ECO:0000313" key="2">
    <source>
        <dbReference type="EMBL" id="CZR62859.1"/>
    </source>
</evidence>
<evidence type="ECO:0000256" key="1">
    <source>
        <dbReference type="SAM" id="MobiDB-lite"/>
    </source>
</evidence>
<organism evidence="2 3">
    <name type="scientific">Phialocephala subalpina</name>
    <dbReference type="NCBI Taxonomy" id="576137"/>
    <lineage>
        <taxon>Eukaryota</taxon>
        <taxon>Fungi</taxon>
        <taxon>Dikarya</taxon>
        <taxon>Ascomycota</taxon>
        <taxon>Pezizomycotina</taxon>
        <taxon>Leotiomycetes</taxon>
        <taxon>Helotiales</taxon>
        <taxon>Mollisiaceae</taxon>
        <taxon>Phialocephala</taxon>
        <taxon>Phialocephala fortinii species complex</taxon>
    </lineage>
</organism>
<accession>A0A1L7XCU9</accession>
<protein>
    <submittedName>
        <fullName evidence="2">Uncharacterized protein</fullName>
    </submittedName>
</protein>
<name>A0A1L7XCU9_9HELO</name>
<keyword evidence="3" id="KW-1185">Reference proteome</keyword>
<sequence length="291" mass="33908">MGYKANYHGTYPSQWSEWDWNFEHQRYVRYRLVSKDDYEWDVYEDQPEPEPEFTEEYPYSTRYPEQYSDPIASSEYTCTTESTSDFHGTASQSDRDSGYHSSSTFSEGFEDLLDHPESWTENPFVAFGFPPAKDLKKHHHQQKLQAKSRSRLGLDISLTSLHSDEGFSEPPPETWITLFGNKNKEVNIIPTLDHQSGGVCYVSHSVLKDLGLWDSHRMGKGREGWILGSEEGEEERIKIVGSWVVNWLPTFKERGSKSDKMQRTTFKVFKDKRRRVVLGMSPREARKLRIS</sequence>
<dbReference type="OrthoDB" id="3538198at2759"/>
<evidence type="ECO:0000313" key="3">
    <source>
        <dbReference type="Proteomes" id="UP000184330"/>
    </source>
</evidence>
<reference evidence="2 3" key="1">
    <citation type="submission" date="2016-03" db="EMBL/GenBank/DDBJ databases">
        <authorList>
            <person name="Ploux O."/>
        </authorList>
    </citation>
    <scope>NUCLEOTIDE SEQUENCE [LARGE SCALE GENOMIC DNA]</scope>
    <source>
        <strain evidence="2 3">UAMH 11012</strain>
    </source>
</reference>
<dbReference type="AlphaFoldDB" id="A0A1L7XCU9"/>
<gene>
    <name evidence="2" type="ORF">PAC_12756</name>
</gene>
<dbReference type="Proteomes" id="UP000184330">
    <property type="component" value="Unassembled WGS sequence"/>
</dbReference>
<feature type="region of interest" description="Disordered" evidence="1">
    <location>
        <begin position="78"/>
        <end position="102"/>
    </location>
</feature>
<proteinExistence type="predicted"/>